<feature type="transmembrane region" description="Helical" evidence="7">
    <location>
        <begin position="95"/>
        <end position="115"/>
    </location>
</feature>
<comment type="similarity">
    <text evidence="7">Belongs to the binding-protein-dependent transport system permease family.</text>
</comment>
<evidence type="ECO:0000256" key="2">
    <source>
        <dbReference type="ARBA" id="ARBA00022448"/>
    </source>
</evidence>
<comment type="subcellular location">
    <subcellularLocation>
        <location evidence="1 7">Cell membrane</location>
        <topology evidence="1 7">Multi-pass membrane protein</topology>
    </subcellularLocation>
</comment>
<evidence type="ECO:0000256" key="6">
    <source>
        <dbReference type="ARBA" id="ARBA00023136"/>
    </source>
</evidence>
<proteinExistence type="inferred from homology"/>
<feature type="transmembrane region" description="Helical" evidence="7">
    <location>
        <begin position="151"/>
        <end position="170"/>
    </location>
</feature>
<dbReference type="PANTHER" id="PTHR30151:SF38">
    <property type="entry name" value="ALIPHATIC SULFONATES TRANSPORT PERMEASE PROTEIN SSUC-RELATED"/>
    <property type="match status" value="1"/>
</dbReference>
<dbReference type="InterPro" id="IPR000515">
    <property type="entry name" value="MetI-like"/>
</dbReference>
<dbReference type="InterPro" id="IPR035906">
    <property type="entry name" value="MetI-like_sf"/>
</dbReference>
<evidence type="ECO:0000256" key="7">
    <source>
        <dbReference type="RuleBase" id="RU363032"/>
    </source>
</evidence>
<dbReference type="STRING" id="1993.SAMN04489713_12898"/>
<organism evidence="9 10">
    <name type="scientific">Actinomadura madurae</name>
    <dbReference type="NCBI Taxonomy" id="1993"/>
    <lineage>
        <taxon>Bacteria</taxon>
        <taxon>Bacillati</taxon>
        <taxon>Actinomycetota</taxon>
        <taxon>Actinomycetes</taxon>
        <taxon>Streptosporangiales</taxon>
        <taxon>Thermomonosporaceae</taxon>
        <taxon>Actinomadura</taxon>
    </lineage>
</organism>
<accession>A0A1I5XX08</accession>
<evidence type="ECO:0000259" key="8">
    <source>
        <dbReference type="PROSITE" id="PS50928"/>
    </source>
</evidence>
<dbReference type="Pfam" id="PF00528">
    <property type="entry name" value="BPD_transp_1"/>
    <property type="match status" value="1"/>
</dbReference>
<dbReference type="GO" id="GO:0005886">
    <property type="term" value="C:plasma membrane"/>
    <property type="evidence" value="ECO:0007669"/>
    <property type="project" value="UniProtKB-SubCell"/>
</dbReference>
<keyword evidence="6 7" id="KW-0472">Membrane</keyword>
<dbReference type="AlphaFoldDB" id="A0A1I5XX08"/>
<dbReference type="GO" id="GO:0042918">
    <property type="term" value="P:alkanesulfonate transmembrane transport"/>
    <property type="evidence" value="ECO:0007669"/>
    <property type="project" value="UniProtKB-ARBA"/>
</dbReference>
<dbReference type="FunFam" id="1.10.3720.10:FF:000003">
    <property type="entry name" value="Aliphatic sulfonate ABC transporter permease"/>
    <property type="match status" value="1"/>
</dbReference>
<reference evidence="9 10" key="1">
    <citation type="submission" date="2016-10" db="EMBL/GenBank/DDBJ databases">
        <authorList>
            <person name="de Groot N.N."/>
        </authorList>
    </citation>
    <scope>NUCLEOTIDE SEQUENCE [LARGE SCALE GENOMIC DNA]</scope>
    <source>
        <strain evidence="9 10">DSM 43067</strain>
    </source>
</reference>
<evidence type="ECO:0000313" key="10">
    <source>
        <dbReference type="Proteomes" id="UP000183413"/>
    </source>
</evidence>
<dbReference type="PROSITE" id="PS50928">
    <property type="entry name" value="ABC_TM1"/>
    <property type="match status" value="1"/>
</dbReference>
<dbReference type="CDD" id="cd06261">
    <property type="entry name" value="TM_PBP2"/>
    <property type="match status" value="1"/>
</dbReference>
<feature type="transmembrane region" description="Helical" evidence="7">
    <location>
        <begin position="127"/>
        <end position="145"/>
    </location>
</feature>
<protein>
    <submittedName>
        <fullName evidence="9">Sulfonate transport system permease protein</fullName>
    </submittedName>
</protein>
<gene>
    <name evidence="9" type="ORF">SAMN04489713_12898</name>
</gene>
<sequence>MSTDLLDPPRSAIPVVARVSTAARSGAVLLSLLRRVRKAGGLVAVLALWEIGARAGWLGSTTPPLSDVAVRGREMLASGALFENLGVSLVRVLKGLAIGLPTGLALGLLSGLSRISEDIIDAPVQAVRMLPHLALVPLFIIWFGIGETSKVGLIAVGTVFPLYINVFHGIRGVDERLVESARTCGLGRFGLIRKVILPGALPQILVGLRLSLGVAWLTLVVVEQSATASGIGFVINQATQFLQMETVFLVLVVYALLGVSTDLLVRLIERRALAWRRGLVAR</sequence>
<dbReference type="Gene3D" id="1.10.3720.10">
    <property type="entry name" value="MetI-like"/>
    <property type="match status" value="1"/>
</dbReference>
<evidence type="ECO:0000256" key="5">
    <source>
        <dbReference type="ARBA" id="ARBA00022989"/>
    </source>
</evidence>
<name>A0A1I5XX08_9ACTN</name>
<dbReference type="eggNOG" id="COG0600">
    <property type="taxonomic scope" value="Bacteria"/>
</dbReference>
<keyword evidence="4 7" id="KW-0812">Transmembrane</keyword>
<feature type="transmembrane region" description="Helical" evidence="7">
    <location>
        <begin position="247"/>
        <end position="268"/>
    </location>
</feature>
<keyword evidence="5 7" id="KW-1133">Transmembrane helix</keyword>
<dbReference type="EMBL" id="FOVH01000028">
    <property type="protein sequence ID" value="SFQ36512.1"/>
    <property type="molecule type" value="Genomic_DNA"/>
</dbReference>
<dbReference type="RefSeq" id="WP_256255840.1">
    <property type="nucleotide sequence ID" value="NZ_FOVH01000028.1"/>
</dbReference>
<evidence type="ECO:0000256" key="1">
    <source>
        <dbReference type="ARBA" id="ARBA00004651"/>
    </source>
</evidence>
<keyword evidence="2 7" id="KW-0813">Transport</keyword>
<evidence type="ECO:0000256" key="3">
    <source>
        <dbReference type="ARBA" id="ARBA00022475"/>
    </source>
</evidence>
<dbReference type="PANTHER" id="PTHR30151">
    <property type="entry name" value="ALKANE SULFONATE ABC TRANSPORTER-RELATED, MEMBRANE SUBUNIT"/>
    <property type="match status" value="1"/>
</dbReference>
<evidence type="ECO:0000313" key="9">
    <source>
        <dbReference type="EMBL" id="SFQ36512.1"/>
    </source>
</evidence>
<dbReference type="InParanoid" id="A0A1I5XX08"/>
<keyword evidence="10" id="KW-1185">Reference proteome</keyword>
<keyword evidence="3" id="KW-1003">Cell membrane</keyword>
<dbReference type="SUPFAM" id="SSF161098">
    <property type="entry name" value="MetI-like"/>
    <property type="match status" value="1"/>
</dbReference>
<evidence type="ECO:0000256" key="4">
    <source>
        <dbReference type="ARBA" id="ARBA00022692"/>
    </source>
</evidence>
<feature type="domain" description="ABC transmembrane type-1" evidence="8">
    <location>
        <begin position="81"/>
        <end position="265"/>
    </location>
</feature>
<dbReference type="Proteomes" id="UP000183413">
    <property type="component" value="Unassembled WGS sequence"/>
</dbReference>